<feature type="chain" id="PRO_5031000715" description="Protein-tyrosine sulfotransferase" evidence="1">
    <location>
        <begin position="17"/>
        <end position="281"/>
    </location>
</feature>
<sequence>MLTSVVWSALYIASCGVRLAQLPSDPSDLDGLNLVSVNTSASVERLTEQLAELIRKTPVVCDACEGEFKWQFIVGPGRSGTTTAMMMIDEIPGYYVTGENKGLVNDLQEIFENTQSRLPSLTGALRRDGAISEQHLLCAMQDLVRASLGAFDEGHITTIGFKEIRFKTQEDMTFVHKLFPCAKFIVVTRRNPGEAVGSGWWTEENIASNLEQTRMLESWQSRNHAISFQLHLEDFSVERFNEMLAWMNVTGCAYTQVAHSNQGGYSDGRGGAKMNGTCVSQ</sequence>
<dbReference type="EMBL" id="HBFQ01065867">
    <property type="protein sequence ID" value="CAD8872445.1"/>
    <property type="molecule type" value="Transcribed_RNA"/>
</dbReference>
<reference evidence="2" key="1">
    <citation type="submission" date="2021-01" db="EMBL/GenBank/DDBJ databases">
        <authorList>
            <person name="Corre E."/>
            <person name="Pelletier E."/>
            <person name="Niang G."/>
            <person name="Scheremetjew M."/>
            <person name="Finn R."/>
            <person name="Kale V."/>
            <person name="Holt S."/>
            <person name="Cochrane G."/>
            <person name="Meng A."/>
            <person name="Brown T."/>
            <person name="Cohen L."/>
        </authorList>
    </citation>
    <scope>NUCLEOTIDE SEQUENCE</scope>
</reference>
<name>A0A7S1B2K3_NOCSC</name>
<evidence type="ECO:0000313" key="2">
    <source>
        <dbReference type="EMBL" id="CAD8872445.1"/>
    </source>
</evidence>
<dbReference type="InterPro" id="IPR027417">
    <property type="entry name" value="P-loop_NTPase"/>
</dbReference>
<keyword evidence="1" id="KW-0732">Signal</keyword>
<gene>
    <name evidence="2" type="ORF">NSCI0253_LOCUS46802</name>
</gene>
<protein>
    <recommendedName>
        <fullName evidence="3">Protein-tyrosine sulfotransferase</fullName>
    </recommendedName>
</protein>
<dbReference type="Gene3D" id="3.40.50.300">
    <property type="entry name" value="P-loop containing nucleotide triphosphate hydrolases"/>
    <property type="match status" value="1"/>
</dbReference>
<dbReference type="AlphaFoldDB" id="A0A7S1B2K3"/>
<evidence type="ECO:0008006" key="3">
    <source>
        <dbReference type="Google" id="ProtNLM"/>
    </source>
</evidence>
<organism evidence="2">
    <name type="scientific">Noctiluca scintillans</name>
    <name type="common">Sea sparkle</name>
    <name type="synonym">Red tide dinoflagellate</name>
    <dbReference type="NCBI Taxonomy" id="2966"/>
    <lineage>
        <taxon>Eukaryota</taxon>
        <taxon>Sar</taxon>
        <taxon>Alveolata</taxon>
        <taxon>Dinophyceae</taxon>
        <taxon>Noctilucales</taxon>
        <taxon>Noctilucaceae</taxon>
        <taxon>Noctiluca</taxon>
    </lineage>
</organism>
<feature type="signal peptide" evidence="1">
    <location>
        <begin position="1"/>
        <end position="16"/>
    </location>
</feature>
<accession>A0A7S1B2K3</accession>
<proteinExistence type="predicted"/>
<dbReference type="SUPFAM" id="SSF52540">
    <property type="entry name" value="P-loop containing nucleoside triphosphate hydrolases"/>
    <property type="match status" value="1"/>
</dbReference>
<evidence type="ECO:0000256" key="1">
    <source>
        <dbReference type="SAM" id="SignalP"/>
    </source>
</evidence>